<dbReference type="PANTHER" id="PTHR34700:SF4">
    <property type="entry name" value="PHAGE-LIKE ELEMENT PBSX PROTEIN XKDP"/>
    <property type="match status" value="1"/>
</dbReference>
<evidence type="ECO:0000313" key="3">
    <source>
        <dbReference type="EMBL" id="KKM27187.1"/>
    </source>
</evidence>
<dbReference type="SMART" id="SM00257">
    <property type="entry name" value="LysM"/>
    <property type="match status" value="1"/>
</dbReference>
<sequence length="69" mass="6984">GSTGATGPQGPAGSGTAAPRTYTVQSGDSLGAIARKYDGVTWQQIYEANKALIGVDPNLIQPGQVLTIP</sequence>
<evidence type="ECO:0000259" key="2">
    <source>
        <dbReference type="PROSITE" id="PS51782"/>
    </source>
</evidence>
<dbReference type="Pfam" id="PF01476">
    <property type="entry name" value="LysM"/>
    <property type="match status" value="1"/>
</dbReference>
<dbReference type="EMBL" id="LAZR01012370">
    <property type="protein sequence ID" value="KKM27187.1"/>
    <property type="molecule type" value="Genomic_DNA"/>
</dbReference>
<dbReference type="PANTHER" id="PTHR34700">
    <property type="entry name" value="POTASSIUM BINDING PROTEIN KBP"/>
    <property type="match status" value="1"/>
</dbReference>
<dbReference type="InterPro" id="IPR036779">
    <property type="entry name" value="LysM_dom_sf"/>
</dbReference>
<dbReference type="Gene3D" id="3.10.350.10">
    <property type="entry name" value="LysM domain"/>
    <property type="match status" value="1"/>
</dbReference>
<reference evidence="3" key="1">
    <citation type="journal article" date="2015" name="Nature">
        <title>Complex archaea that bridge the gap between prokaryotes and eukaryotes.</title>
        <authorList>
            <person name="Spang A."/>
            <person name="Saw J.H."/>
            <person name="Jorgensen S.L."/>
            <person name="Zaremba-Niedzwiedzka K."/>
            <person name="Martijn J."/>
            <person name="Lind A.E."/>
            <person name="van Eijk R."/>
            <person name="Schleper C."/>
            <person name="Guy L."/>
            <person name="Ettema T.J."/>
        </authorList>
    </citation>
    <scope>NUCLEOTIDE SEQUENCE</scope>
</reference>
<proteinExistence type="predicted"/>
<dbReference type="AlphaFoldDB" id="A0A0F9II26"/>
<name>A0A0F9II26_9ZZZZ</name>
<dbReference type="PROSITE" id="PS51782">
    <property type="entry name" value="LYSM"/>
    <property type="match status" value="1"/>
</dbReference>
<accession>A0A0F9II26</accession>
<protein>
    <recommendedName>
        <fullName evidence="2">LysM domain-containing protein</fullName>
    </recommendedName>
</protein>
<feature type="domain" description="LysM" evidence="2">
    <location>
        <begin position="20"/>
        <end position="68"/>
    </location>
</feature>
<dbReference type="InterPro" id="IPR018392">
    <property type="entry name" value="LysM"/>
</dbReference>
<feature type="non-terminal residue" evidence="3">
    <location>
        <position position="1"/>
    </location>
</feature>
<dbReference type="CDD" id="cd00118">
    <property type="entry name" value="LysM"/>
    <property type="match status" value="1"/>
</dbReference>
<dbReference type="SUPFAM" id="SSF54106">
    <property type="entry name" value="LysM domain"/>
    <property type="match status" value="1"/>
</dbReference>
<feature type="region of interest" description="Disordered" evidence="1">
    <location>
        <begin position="1"/>
        <end position="21"/>
    </location>
</feature>
<dbReference type="InterPro" id="IPR052196">
    <property type="entry name" value="Bact_Kbp"/>
</dbReference>
<organism evidence="3">
    <name type="scientific">marine sediment metagenome</name>
    <dbReference type="NCBI Taxonomy" id="412755"/>
    <lineage>
        <taxon>unclassified sequences</taxon>
        <taxon>metagenomes</taxon>
        <taxon>ecological metagenomes</taxon>
    </lineage>
</organism>
<evidence type="ECO:0000256" key="1">
    <source>
        <dbReference type="SAM" id="MobiDB-lite"/>
    </source>
</evidence>
<comment type="caution">
    <text evidence="3">The sequence shown here is derived from an EMBL/GenBank/DDBJ whole genome shotgun (WGS) entry which is preliminary data.</text>
</comment>
<gene>
    <name evidence="3" type="ORF">LCGC14_1577300</name>
</gene>